<comment type="caution">
    <text evidence="3">The sequence shown here is derived from an EMBL/GenBank/DDBJ whole genome shotgun (WGS) entry which is preliminary data.</text>
</comment>
<dbReference type="RefSeq" id="WP_016390169.1">
    <property type="nucleotide sequence ID" value="NZ_KE646806.1"/>
</dbReference>
<evidence type="ECO:0000256" key="1">
    <source>
        <dbReference type="ARBA" id="ARBA00022679"/>
    </source>
</evidence>
<dbReference type="Gene3D" id="3.40.50.10540">
    <property type="entry name" value="Crotonobetainyl-coa:carnitine coa-transferase, domain 1"/>
    <property type="match status" value="1"/>
</dbReference>
<dbReference type="InterPro" id="IPR023606">
    <property type="entry name" value="CoA-Trfase_III_dom_1_sf"/>
</dbReference>
<keyword evidence="4" id="KW-1185">Reference proteome</keyword>
<dbReference type="GO" id="GO:0008410">
    <property type="term" value="F:CoA-transferase activity"/>
    <property type="evidence" value="ECO:0007669"/>
    <property type="project" value="TreeGrafter"/>
</dbReference>
<sequence length="381" mass="41895">MSDKQEIELPLSGVRVYEIGTSVAAPFGTWILAALGAEVIKVEPEGRGDDCRHWGPPFWNGTSAMFQALNRDKKSVTVDLKDPADKAWLRNEIVTKADVVLQNMRPGKVTSLGLGAEEMRKENPKLVYCNIWAFGETGPMADKPGYDPLMQAYSGLMSLNGEEGRPPVRIGTSAIDMGTGMWCSIAIISALFNRQKTGEGCVVDTALYETALSWMTYHMAGYHATGNLPTPQGSGVQGISPYQAYECSDGYLVVAAPNNKLFDLLKGVMGNPAWADEAHFETNPKRFENKVELNRRMTEILIKEPRSHWQKKLDDVGIPNSPIQLVDEVLNDPQTQSLGIVQESVEHAMKLVGLPMKFNGQRPPLQNEAPALGADNDTYKN</sequence>
<evidence type="ECO:0000313" key="3">
    <source>
        <dbReference type="EMBL" id="EPD13379.1"/>
    </source>
</evidence>
<dbReference type="InterPro" id="IPR003673">
    <property type="entry name" value="CoA-Trfase_fam_III"/>
</dbReference>
<dbReference type="AlphaFoldDB" id="A0AB33Z1W3"/>
<protein>
    <submittedName>
        <fullName evidence="3">Formyl-CoA transferase</fullName>
    </submittedName>
</protein>
<accession>A0AB33Z1W3</accession>
<reference evidence="3 4" key="1">
    <citation type="journal article" date="2013" name="Genome Announc.">
        <title>Genome Sequence of the Pyrene- and Fluoranthene-Degrading Bacterium Cycloclasticus sp. Strain PY97M.</title>
        <authorList>
            <person name="Cui Z."/>
            <person name="Xu G."/>
            <person name="Li Q."/>
            <person name="Gao W."/>
            <person name="Zheng L."/>
        </authorList>
    </citation>
    <scope>NUCLEOTIDE SEQUENCE [LARGE SCALE GENOMIC DNA]</scope>
    <source>
        <strain evidence="3 4">PY97M</strain>
    </source>
</reference>
<proteinExistence type="predicted"/>
<evidence type="ECO:0000256" key="2">
    <source>
        <dbReference type="SAM" id="MobiDB-lite"/>
    </source>
</evidence>
<dbReference type="InterPro" id="IPR050483">
    <property type="entry name" value="CoA-transferase_III_domain"/>
</dbReference>
<dbReference type="PANTHER" id="PTHR48207:SF3">
    <property type="entry name" value="SUCCINATE--HYDROXYMETHYLGLUTARATE COA-TRANSFERASE"/>
    <property type="match status" value="1"/>
</dbReference>
<dbReference type="EMBL" id="ASHL01000003">
    <property type="protein sequence ID" value="EPD13379.1"/>
    <property type="molecule type" value="Genomic_DNA"/>
</dbReference>
<dbReference type="Pfam" id="PF02515">
    <property type="entry name" value="CoA_transf_3"/>
    <property type="match status" value="1"/>
</dbReference>
<dbReference type="SUPFAM" id="SSF89796">
    <property type="entry name" value="CoA-transferase family III (CaiB/BaiF)"/>
    <property type="match status" value="1"/>
</dbReference>
<dbReference type="Proteomes" id="UP000015462">
    <property type="component" value="Unassembled WGS sequence"/>
</dbReference>
<dbReference type="PANTHER" id="PTHR48207">
    <property type="entry name" value="SUCCINATE--HYDROXYMETHYLGLUTARATE COA-TRANSFERASE"/>
    <property type="match status" value="1"/>
</dbReference>
<gene>
    <name evidence="3" type="ORF">L196_04986</name>
</gene>
<organism evidence="3 4">
    <name type="scientific">Cycloclasticus pugetii</name>
    <dbReference type="NCBI Taxonomy" id="34068"/>
    <lineage>
        <taxon>Bacteria</taxon>
        <taxon>Pseudomonadati</taxon>
        <taxon>Pseudomonadota</taxon>
        <taxon>Gammaproteobacteria</taxon>
        <taxon>Thiotrichales</taxon>
        <taxon>Piscirickettsiaceae</taxon>
        <taxon>Cycloclasticus</taxon>
    </lineage>
</organism>
<evidence type="ECO:0000313" key="4">
    <source>
        <dbReference type="Proteomes" id="UP000015462"/>
    </source>
</evidence>
<keyword evidence="1 3" id="KW-0808">Transferase</keyword>
<dbReference type="InterPro" id="IPR044855">
    <property type="entry name" value="CoA-Trfase_III_dom3_sf"/>
</dbReference>
<name>A0AB33Z1W3_9GAMM</name>
<dbReference type="Gene3D" id="3.30.1540.10">
    <property type="entry name" value="formyl-coa transferase, domain 3"/>
    <property type="match status" value="1"/>
</dbReference>
<feature type="region of interest" description="Disordered" evidence="2">
    <location>
        <begin position="360"/>
        <end position="381"/>
    </location>
</feature>